<evidence type="ECO:0000259" key="4">
    <source>
        <dbReference type="Pfam" id="PF06991"/>
    </source>
</evidence>
<name>A0A8S1DBK1_9INSE</name>
<feature type="coiled-coil region" evidence="2">
    <location>
        <begin position="215"/>
        <end position="243"/>
    </location>
</feature>
<evidence type="ECO:0000313" key="6">
    <source>
        <dbReference type="Proteomes" id="UP000494165"/>
    </source>
</evidence>
<dbReference type="InterPro" id="IPR009730">
    <property type="entry name" value="MFAP1_C"/>
</dbReference>
<feature type="domain" description="Micro-fibrillar-associated protein 1 C-terminal" evidence="4">
    <location>
        <begin position="195"/>
        <end position="358"/>
    </location>
</feature>
<feature type="compositionally biased region" description="Acidic residues" evidence="3">
    <location>
        <begin position="134"/>
        <end position="146"/>
    </location>
</feature>
<feature type="compositionally biased region" description="Acidic residues" evidence="3">
    <location>
        <begin position="83"/>
        <end position="93"/>
    </location>
</feature>
<dbReference type="PANTHER" id="PTHR15327">
    <property type="entry name" value="MICROFIBRIL-ASSOCIATED PROTEIN"/>
    <property type="match status" value="1"/>
</dbReference>
<comment type="caution">
    <text evidence="5">The sequence shown here is derived from an EMBL/GenBank/DDBJ whole genome shotgun (WGS) entry which is preliminary data.</text>
</comment>
<protein>
    <recommendedName>
        <fullName evidence="4">Micro-fibrillar-associated protein 1 C-terminal domain-containing protein</fullName>
    </recommendedName>
</protein>
<feature type="region of interest" description="Disordered" evidence="3">
    <location>
        <begin position="27"/>
        <end position="148"/>
    </location>
</feature>
<proteinExistence type="inferred from homology"/>
<evidence type="ECO:0000256" key="3">
    <source>
        <dbReference type="SAM" id="MobiDB-lite"/>
    </source>
</evidence>
<gene>
    <name evidence="5" type="ORF">CLODIP_2_CD15340</name>
</gene>
<evidence type="ECO:0000256" key="1">
    <source>
        <dbReference type="ARBA" id="ARBA00008155"/>
    </source>
</evidence>
<feature type="coiled-coil region" evidence="2">
    <location>
        <begin position="289"/>
        <end position="331"/>
    </location>
</feature>
<reference evidence="5 6" key="1">
    <citation type="submission" date="2020-04" db="EMBL/GenBank/DDBJ databases">
        <authorList>
            <person name="Alioto T."/>
            <person name="Alioto T."/>
            <person name="Gomez Garrido J."/>
        </authorList>
    </citation>
    <scope>NUCLEOTIDE SEQUENCE [LARGE SCALE GENOMIC DNA]</scope>
</reference>
<dbReference type="Proteomes" id="UP000494165">
    <property type="component" value="Unassembled WGS sequence"/>
</dbReference>
<feature type="compositionally biased region" description="Acidic residues" evidence="3">
    <location>
        <begin position="182"/>
        <end position="199"/>
    </location>
</feature>
<feature type="compositionally biased region" description="Basic and acidic residues" evidence="3">
    <location>
        <begin position="56"/>
        <end position="82"/>
    </location>
</feature>
<feature type="region of interest" description="Disordered" evidence="3">
    <location>
        <begin position="163"/>
        <end position="205"/>
    </location>
</feature>
<dbReference type="InterPro" id="IPR033194">
    <property type="entry name" value="MFAP1"/>
</dbReference>
<comment type="similarity">
    <text evidence="1">Belongs to the MFAP1 family.</text>
</comment>
<evidence type="ECO:0000313" key="5">
    <source>
        <dbReference type="EMBL" id="CAB3380955.1"/>
    </source>
</evidence>
<dbReference type="AlphaFoldDB" id="A0A8S1DBK1"/>
<dbReference type="Pfam" id="PF06991">
    <property type="entry name" value="MFAP1"/>
    <property type="match status" value="1"/>
</dbReference>
<sequence length="363" mass="43310">MFQFHLILSISGELTMQKVKVHRYISGKRPDYAPDSSSEEESDHEDFIQTQKGKRSREEESEKIVEVVQDRRLERLKRNEQEKSEDEEDDEADIAARRLRRRAMVEPEILEGSSSEDEKMETSMGKVVIPGDAMESDEDDEVNEEDMERRRALIRQKLLNKRTQEEETEIVMDVDEIKQEESSEDTSEYEEYTDSEEEDLGPRLKPVFVRKRDRLTVAEKEKMEEKERLAEIEAKRAAEERKRQSIKMVEEEIRKENASKKSTGATEGAKIDDVCTDDENDELEYEAWKIRELKRVKRDKDEKEQLEKERIEIERLRNMTEEQRRQELRNRPKLITNKAIKGKYKFLQKYFHRGVFYLVRCLF</sequence>
<dbReference type="EMBL" id="CADEPI010000221">
    <property type="protein sequence ID" value="CAB3380955.1"/>
    <property type="molecule type" value="Genomic_DNA"/>
</dbReference>
<dbReference type="OrthoDB" id="1111734at2759"/>
<organism evidence="5 6">
    <name type="scientific">Cloeon dipterum</name>
    <dbReference type="NCBI Taxonomy" id="197152"/>
    <lineage>
        <taxon>Eukaryota</taxon>
        <taxon>Metazoa</taxon>
        <taxon>Ecdysozoa</taxon>
        <taxon>Arthropoda</taxon>
        <taxon>Hexapoda</taxon>
        <taxon>Insecta</taxon>
        <taxon>Pterygota</taxon>
        <taxon>Palaeoptera</taxon>
        <taxon>Ephemeroptera</taxon>
        <taxon>Pisciforma</taxon>
        <taxon>Baetidae</taxon>
        <taxon>Cloeon</taxon>
    </lineage>
</organism>
<keyword evidence="6" id="KW-1185">Reference proteome</keyword>
<keyword evidence="2" id="KW-0175">Coiled coil</keyword>
<accession>A0A8S1DBK1</accession>
<evidence type="ECO:0000256" key="2">
    <source>
        <dbReference type="SAM" id="Coils"/>
    </source>
</evidence>